<organism evidence="1 2">
    <name type="scientific">Komagataeibacter intermedius AF2</name>
    <dbReference type="NCBI Taxonomy" id="1458464"/>
    <lineage>
        <taxon>Bacteria</taxon>
        <taxon>Pseudomonadati</taxon>
        <taxon>Pseudomonadota</taxon>
        <taxon>Alphaproteobacteria</taxon>
        <taxon>Acetobacterales</taxon>
        <taxon>Acetobacteraceae</taxon>
        <taxon>Komagataeibacter</taxon>
    </lineage>
</organism>
<reference evidence="1 2" key="1">
    <citation type="submission" date="2015-07" db="EMBL/GenBank/DDBJ databases">
        <title>Draft Genome Sequence of Komagataeibacter intermedius Strain AF2, Isolated from Kombucha Tea.</title>
        <authorList>
            <person name="Santos R.A."/>
            <person name="Berretta A.A."/>
            <person name="Barud H.S."/>
            <person name="Ribeiro S.J."/>
            <person name="Gonzalez-Garcia L.N."/>
            <person name="Zucchi T.D."/>
            <person name="Goldman G.H."/>
            <person name="Riano-Pachon D.M."/>
        </authorList>
    </citation>
    <scope>NUCLEOTIDE SEQUENCE [LARGE SCALE GENOMIC DNA]</scope>
    <source>
        <strain evidence="1 2">AF2</strain>
    </source>
</reference>
<dbReference type="EMBL" id="JUFX02000171">
    <property type="protein sequence ID" value="KPH86974.1"/>
    <property type="molecule type" value="Genomic_DNA"/>
</dbReference>
<protein>
    <submittedName>
        <fullName evidence="1">Uncharacterized protein</fullName>
    </submittedName>
</protein>
<name>A0A0N0MFN6_9PROT</name>
<evidence type="ECO:0000313" key="2">
    <source>
        <dbReference type="Proteomes" id="UP000031553"/>
    </source>
</evidence>
<proteinExistence type="predicted"/>
<comment type="caution">
    <text evidence="1">The sequence shown here is derived from an EMBL/GenBank/DDBJ whole genome shotgun (WGS) entry which is preliminary data.</text>
</comment>
<dbReference type="AlphaFoldDB" id="A0A0N0MFN6"/>
<accession>A0A0N0MFN6</accession>
<gene>
    <name evidence="1" type="ORF">GLUCOINTEAF2_0204229</name>
</gene>
<dbReference type="Proteomes" id="UP000031553">
    <property type="component" value="Unassembled WGS sequence"/>
</dbReference>
<evidence type="ECO:0000313" key="1">
    <source>
        <dbReference type="EMBL" id="KPH86974.1"/>
    </source>
</evidence>
<sequence length="133" mass="15163">MGQEPGASHAPWDRARWRFRLHHCFAMTAGFLQPCRFDDFQFCRDEFKDFGDIFADEAQGTATGGTGFARVEHNALPWSGVRDPGPAAPSLGRDHGVAVIVLLTFGRRIRRCNRDFHIFEEQFELFSLTLDLF</sequence>